<evidence type="ECO:0000313" key="1">
    <source>
        <dbReference type="EMBL" id="NYT27428.1"/>
    </source>
</evidence>
<evidence type="ECO:0000313" key="2">
    <source>
        <dbReference type="Proteomes" id="UP000568751"/>
    </source>
</evidence>
<accession>A0A853F1P2</accession>
<name>A0A853F1P2_9GAMM</name>
<gene>
    <name evidence="1" type="ORF">H0A76_05730</name>
</gene>
<dbReference type="EMBL" id="JACCHT010000001">
    <property type="protein sequence ID" value="NYT27428.1"/>
    <property type="molecule type" value="Genomic_DNA"/>
</dbReference>
<dbReference type="Proteomes" id="UP000568751">
    <property type="component" value="Unassembled WGS sequence"/>
</dbReference>
<dbReference type="AlphaFoldDB" id="A0A853F1P2"/>
<protein>
    <submittedName>
        <fullName evidence="1">Uncharacterized protein</fullName>
    </submittedName>
</protein>
<sequence>MGDYSQNPTPAIFTAMGTVGGGGKYGIKYYQNTGTTLTLLEAKNG</sequence>
<proteinExistence type="predicted"/>
<comment type="caution">
    <text evidence="1">The sequence shown here is derived from an EMBL/GenBank/DDBJ whole genome shotgun (WGS) entry which is preliminary data.</text>
</comment>
<reference evidence="1 2" key="1">
    <citation type="submission" date="2020-05" db="EMBL/GenBank/DDBJ databases">
        <title>Horizontal transmission and recombination maintain forever young bacterial symbiont genomes.</title>
        <authorList>
            <person name="Russell S.L."/>
            <person name="Pepper-Tunick E."/>
            <person name="Svedberg J."/>
            <person name="Byrne A."/>
            <person name="Ruelas Castillo J."/>
            <person name="Vollmers C."/>
            <person name="Beinart R.A."/>
            <person name="Corbett-Detig R."/>
        </authorList>
    </citation>
    <scope>NUCLEOTIDE SEQUENCE [LARGE SCALE GENOMIC DNA]</scope>
    <source>
        <strain evidence="1">455</strain>
    </source>
</reference>
<organism evidence="1 2">
    <name type="scientific">Candidatus Thiodubiliella endoseptemdiera</name>
    <dbReference type="NCBI Taxonomy" id="2738886"/>
    <lineage>
        <taxon>Bacteria</taxon>
        <taxon>Pseudomonadati</taxon>
        <taxon>Pseudomonadota</taxon>
        <taxon>Gammaproteobacteria</taxon>
        <taxon>Candidatus Pseudothioglobaceae</taxon>
        <taxon>Candidatus Thiodubiliella</taxon>
    </lineage>
</organism>